<reference evidence="6 7" key="1">
    <citation type="submission" date="2017-09" db="EMBL/GenBank/DDBJ databases">
        <title>The Catabolism of 3,6-Dichlorosalicylic acid is Initiated by the Cytochrome P450 Monooxygenase DsmABC in Rhizorhabdus dicambivorans Ndbn-20.</title>
        <authorList>
            <person name="Na L."/>
        </authorList>
    </citation>
    <scope>NUCLEOTIDE SEQUENCE [LARGE SCALE GENOMIC DNA]</scope>
    <source>
        <strain evidence="6 7">Ndbn-20m</strain>
    </source>
</reference>
<accession>A0A2A4FZJ5</accession>
<comment type="caution">
    <text evidence="6">The sequence shown here is derived from an EMBL/GenBank/DDBJ whole genome shotgun (WGS) entry which is preliminary data.</text>
</comment>
<evidence type="ECO:0000313" key="6">
    <source>
        <dbReference type="EMBL" id="PCE44227.1"/>
    </source>
</evidence>
<evidence type="ECO:0000259" key="5">
    <source>
        <dbReference type="PROSITE" id="PS50931"/>
    </source>
</evidence>
<dbReference type="PROSITE" id="PS50931">
    <property type="entry name" value="HTH_LYSR"/>
    <property type="match status" value="1"/>
</dbReference>
<dbReference type="Pfam" id="PF03466">
    <property type="entry name" value="LysR_substrate"/>
    <property type="match status" value="1"/>
</dbReference>
<dbReference type="OrthoDB" id="9813056at2"/>
<gene>
    <name evidence="6" type="ORF">COO09_00915</name>
</gene>
<dbReference type="FunFam" id="1.10.10.10:FF:000038">
    <property type="entry name" value="Glycine cleavage system transcriptional activator"/>
    <property type="match status" value="1"/>
</dbReference>
<evidence type="ECO:0000256" key="2">
    <source>
        <dbReference type="ARBA" id="ARBA00023015"/>
    </source>
</evidence>
<feature type="domain" description="HTH lysR-type" evidence="5">
    <location>
        <begin position="6"/>
        <end position="63"/>
    </location>
</feature>
<dbReference type="Pfam" id="PF00126">
    <property type="entry name" value="HTH_1"/>
    <property type="match status" value="1"/>
</dbReference>
<dbReference type="InterPro" id="IPR036388">
    <property type="entry name" value="WH-like_DNA-bd_sf"/>
</dbReference>
<dbReference type="Gene3D" id="1.10.10.10">
    <property type="entry name" value="Winged helix-like DNA-binding domain superfamily/Winged helix DNA-binding domain"/>
    <property type="match status" value="1"/>
</dbReference>
<dbReference type="PANTHER" id="PTHR30537:SF74">
    <property type="entry name" value="HTH-TYPE TRANSCRIPTIONAL REGULATOR TRPI"/>
    <property type="match status" value="1"/>
</dbReference>
<dbReference type="Gene3D" id="3.40.190.10">
    <property type="entry name" value="Periplasmic binding protein-like II"/>
    <property type="match status" value="2"/>
</dbReference>
<dbReference type="PANTHER" id="PTHR30537">
    <property type="entry name" value="HTH-TYPE TRANSCRIPTIONAL REGULATOR"/>
    <property type="match status" value="1"/>
</dbReference>
<dbReference type="Proteomes" id="UP000218934">
    <property type="component" value="Unassembled WGS sequence"/>
</dbReference>
<proteinExistence type="inferred from homology"/>
<dbReference type="InterPro" id="IPR036390">
    <property type="entry name" value="WH_DNA-bd_sf"/>
</dbReference>
<organism evidence="6 7">
    <name type="scientific">Rhizorhabdus dicambivorans</name>
    <dbReference type="NCBI Taxonomy" id="1850238"/>
    <lineage>
        <taxon>Bacteria</taxon>
        <taxon>Pseudomonadati</taxon>
        <taxon>Pseudomonadota</taxon>
        <taxon>Alphaproteobacteria</taxon>
        <taxon>Sphingomonadales</taxon>
        <taxon>Sphingomonadaceae</taxon>
        <taxon>Rhizorhabdus</taxon>
    </lineage>
</organism>
<dbReference type="CDD" id="cd08432">
    <property type="entry name" value="PBP2_GcdR_TrpI_HvrB_AmpR_like"/>
    <property type="match status" value="1"/>
</dbReference>
<dbReference type="InterPro" id="IPR058163">
    <property type="entry name" value="LysR-type_TF_proteobact-type"/>
</dbReference>
<dbReference type="GO" id="GO:0006351">
    <property type="term" value="P:DNA-templated transcription"/>
    <property type="evidence" value="ECO:0007669"/>
    <property type="project" value="TreeGrafter"/>
</dbReference>
<dbReference type="InterPro" id="IPR005119">
    <property type="entry name" value="LysR_subst-bd"/>
</dbReference>
<evidence type="ECO:0000256" key="1">
    <source>
        <dbReference type="ARBA" id="ARBA00009437"/>
    </source>
</evidence>
<dbReference type="GO" id="GO:0043565">
    <property type="term" value="F:sequence-specific DNA binding"/>
    <property type="evidence" value="ECO:0007669"/>
    <property type="project" value="TreeGrafter"/>
</dbReference>
<dbReference type="SUPFAM" id="SSF53850">
    <property type="entry name" value="Periplasmic binding protein-like II"/>
    <property type="match status" value="1"/>
</dbReference>
<evidence type="ECO:0000313" key="7">
    <source>
        <dbReference type="Proteomes" id="UP000218934"/>
    </source>
</evidence>
<dbReference type="AlphaFoldDB" id="A0A2A4FZJ5"/>
<keyword evidence="2" id="KW-0805">Transcription regulation</keyword>
<dbReference type="InterPro" id="IPR000847">
    <property type="entry name" value="LysR_HTH_N"/>
</dbReference>
<sequence>MGRQIPPLSAVRVFEAAARHLNFTRAAEELAMTQAAVSYQVRMIEDRLGTPLFVRTGRRVSLSPAGQRLAPQVSAAFDLLDEAFAKARQTEGGVLTISAAPGVAAGWLGPRLARFQLAKPDIAVRLLASHELVDFARDEVDVGIRIGHGDWPGLRAVELFPAEFTPMCSPAYLERMGPFTDPAQLLDTLRMNSDDIWWRAWFSQVGTAIPDDFTRRSIHVDSQVIEGMAAMAGEGLAMLTPRFWPFELATGRLVQLFPHVGRGGSFWLVYPEHRHNAAKVKAFREWLMGEVAATA</sequence>
<dbReference type="KEGG" id="rdi:CMV14_11530"/>
<dbReference type="PRINTS" id="PR00039">
    <property type="entry name" value="HTHLYSR"/>
</dbReference>
<keyword evidence="4" id="KW-0804">Transcription</keyword>
<protein>
    <submittedName>
        <fullName evidence="6">LysR family transcriptional regulator</fullName>
    </submittedName>
</protein>
<comment type="similarity">
    <text evidence="1">Belongs to the LysR transcriptional regulatory family.</text>
</comment>
<evidence type="ECO:0000256" key="4">
    <source>
        <dbReference type="ARBA" id="ARBA00023163"/>
    </source>
</evidence>
<dbReference type="SUPFAM" id="SSF46785">
    <property type="entry name" value="Winged helix' DNA-binding domain"/>
    <property type="match status" value="1"/>
</dbReference>
<keyword evidence="3" id="KW-0238">DNA-binding</keyword>
<evidence type="ECO:0000256" key="3">
    <source>
        <dbReference type="ARBA" id="ARBA00023125"/>
    </source>
</evidence>
<dbReference type="EMBL" id="NWUF01000001">
    <property type="protein sequence ID" value="PCE44227.1"/>
    <property type="molecule type" value="Genomic_DNA"/>
</dbReference>
<name>A0A2A4FZJ5_9SPHN</name>
<keyword evidence="7" id="KW-1185">Reference proteome</keyword>
<dbReference type="GO" id="GO:0003700">
    <property type="term" value="F:DNA-binding transcription factor activity"/>
    <property type="evidence" value="ECO:0007669"/>
    <property type="project" value="InterPro"/>
</dbReference>
<dbReference type="RefSeq" id="WP_066959031.1">
    <property type="nucleotide sequence ID" value="NZ_CP023449.1"/>
</dbReference>